<dbReference type="InterPro" id="IPR006119">
    <property type="entry name" value="Resolv_N"/>
</dbReference>
<evidence type="ECO:0000313" key="4">
    <source>
        <dbReference type="EMBL" id="OUB75153.1"/>
    </source>
</evidence>
<dbReference type="SMART" id="SM00857">
    <property type="entry name" value="Resolvase"/>
    <property type="match status" value="1"/>
</dbReference>
<dbReference type="Proteomes" id="UP000194853">
    <property type="component" value="Unassembled WGS sequence"/>
</dbReference>
<comment type="caution">
    <text evidence="4">The sequence shown here is derived from an EMBL/GenBank/DDBJ whole genome shotgun (WGS) entry which is preliminary data.</text>
</comment>
<proteinExistence type="predicted"/>
<dbReference type="EMBL" id="MOOS01000048">
    <property type="protein sequence ID" value="OUB75153.1"/>
    <property type="molecule type" value="Genomic_DNA"/>
</dbReference>
<feature type="coiled-coil region" evidence="1">
    <location>
        <begin position="367"/>
        <end position="429"/>
    </location>
</feature>
<dbReference type="InterPro" id="IPR038109">
    <property type="entry name" value="DNA_bind_recomb_sf"/>
</dbReference>
<dbReference type="Gene3D" id="3.90.1750.20">
    <property type="entry name" value="Putative Large Serine Recombinase, Chain B, Domain 2"/>
    <property type="match status" value="1"/>
</dbReference>
<dbReference type="Pfam" id="PF13408">
    <property type="entry name" value="Zn_ribbon_recom"/>
    <property type="match status" value="1"/>
</dbReference>
<dbReference type="InterPro" id="IPR036162">
    <property type="entry name" value="Resolvase-like_N_sf"/>
</dbReference>
<dbReference type="CDD" id="cd00338">
    <property type="entry name" value="Ser_Recombinase"/>
    <property type="match status" value="1"/>
</dbReference>
<evidence type="ECO:0000259" key="2">
    <source>
        <dbReference type="PROSITE" id="PS51736"/>
    </source>
</evidence>
<keyword evidence="1" id="KW-0175">Coiled coil</keyword>
<protein>
    <submittedName>
        <fullName evidence="4">Recombinase family protein</fullName>
    </submittedName>
</protein>
<dbReference type="GO" id="GO:0003677">
    <property type="term" value="F:DNA binding"/>
    <property type="evidence" value="ECO:0007669"/>
    <property type="project" value="InterPro"/>
</dbReference>
<dbReference type="AlphaFoldDB" id="A0A9X6MCJ8"/>
<reference evidence="4 5" key="1">
    <citation type="submission" date="2016-10" db="EMBL/GenBank/DDBJ databases">
        <title>Comparative genomics of Bacillus thuringiensis reveals a path to pathogens against multiple invertebrate hosts.</title>
        <authorList>
            <person name="Zheng J."/>
            <person name="Gao Q."/>
            <person name="Liu H."/>
            <person name="Peng D."/>
            <person name="Ruan L."/>
            <person name="Sun M."/>
        </authorList>
    </citation>
    <scope>NUCLEOTIDE SEQUENCE [LARGE SCALE GENOMIC DNA]</scope>
    <source>
        <strain evidence="4">BGSC 4CF1</strain>
    </source>
</reference>
<dbReference type="PANTHER" id="PTHR30461:SF23">
    <property type="entry name" value="DNA RECOMBINASE-RELATED"/>
    <property type="match status" value="1"/>
</dbReference>
<dbReference type="SUPFAM" id="SSF53041">
    <property type="entry name" value="Resolvase-like"/>
    <property type="match status" value="1"/>
</dbReference>
<dbReference type="PROSITE" id="PS51737">
    <property type="entry name" value="RECOMBINASE_DNA_BIND"/>
    <property type="match status" value="1"/>
</dbReference>
<dbReference type="RefSeq" id="WP_086403833.1">
    <property type="nucleotide sequence ID" value="NZ_MOOS01000048.1"/>
</dbReference>
<dbReference type="Pfam" id="PF00239">
    <property type="entry name" value="Resolvase"/>
    <property type="match status" value="1"/>
</dbReference>
<dbReference type="PROSITE" id="PS51736">
    <property type="entry name" value="RECOMBINASES_3"/>
    <property type="match status" value="1"/>
</dbReference>
<feature type="domain" description="Resolvase/invertase-type recombinase catalytic" evidence="2">
    <location>
        <begin position="2"/>
        <end position="152"/>
    </location>
</feature>
<dbReference type="InterPro" id="IPR050639">
    <property type="entry name" value="SSR_resolvase"/>
</dbReference>
<dbReference type="InterPro" id="IPR025827">
    <property type="entry name" value="Zn_ribbon_recom_dom"/>
</dbReference>
<accession>A0A9X6MCJ8</accession>
<dbReference type="InterPro" id="IPR011109">
    <property type="entry name" value="DNA_bind_recombinase_dom"/>
</dbReference>
<sequence>MRYAVYVRVSTDKDEQVSSVENQVDICRYWIEKNGYEWDQNAVYFDDGISGTAWLERHAMQLILQKVRKNELDAVVFKSIHRLARDLKDALEIKEILLGHGVRLVTIEEGYDSYYEGNNDMKFEIYAMFAAQLPKTLSTSISAALSAKVRRGEHTGTIPFGYDRIDKKLIINDEEALLVKEMFDWYEDGRGYRMIANNLNKKGCRTRFGNLWSEASVKTIVTNSLYTGEHVMHKYKTVKVDGKKKTVKNPKEKWLVFENHHDAIISKEQWERMNLVSGVKDKKTKSDYRNEFRGIVWCAHCGKRVRAIYAGVRSKYERVYMKCSTYKAYGTCVNHIPVRYEDFRNIVLERLKQKQEYIETRLGAQIKDKLQEKIAKSKKTIKQLESKKEKLLELYMDSFIDKETFVNRNRKLEDDVTAQELELLKLKDKDIQNRETKDIQDAFMLLQEEQDLHKAFQKLIKKIVFYQDGKVDIEYTFDF</sequence>
<evidence type="ECO:0000313" key="5">
    <source>
        <dbReference type="Proteomes" id="UP000194853"/>
    </source>
</evidence>
<evidence type="ECO:0000256" key="1">
    <source>
        <dbReference type="SAM" id="Coils"/>
    </source>
</evidence>
<gene>
    <name evidence="4" type="ORF">BK750_06440</name>
</gene>
<feature type="domain" description="Recombinase" evidence="3">
    <location>
        <begin position="159"/>
        <end position="283"/>
    </location>
</feature>
<dbReference type="GO" id="GO:0000150">
    <property type="term" value="F:DNA strand exchange activity"/>
    <property type="evidence" value="ECO:0007669"/>
    <property type="project" value="InterPro"/>
</dbReference>
<dbReference type="Pfam" id="PF07508">
    <property type="entry name" value="Recombinase"/>
    <property type="match status" value="1"/>
</dbReference>
<organism evidence="4 5">
    <name type="scientific">Bacillus thuringiensis subsp. jegathesan</name>
    <dbReference type="NCBI Taxonomy" id="56955"/>
    <lineage>
        <taxon>Bacteria</taxon>
        <taxon>Bacillati</taxon>
        <taxon>Bacillota</taxon>
        <taxon>Bacilli</taxon>
        <taxon>Bacillales</taxon>
        <taxon>Bacillaceae</taxon>
        <taxon>Bacillus</taxon>
        <taxon>Bacillus cereus group</taxon>
    </lineage>
</organism>
<dbReference type="PANTHER" id="PTHR30461">
    <property type="entry name" value="DNA-INVERTASE FROM LAMBDOID PROPHAGE"/>
    <property type="match status" value="1"/>
</dbReference>
<name>A0A9X6MCJ8_BACTJ</name>
<dbReference type="Gene3D" id="3.40.50.1390">
    <property type="entry name" value="Resolvase, N-terminal catalytic domain"/>
    <property type="match status" value="1"/>
</dbReference>
<evidence type="ECO:0000259" key="3">
    <source>
        <dbReference type="PROSITE" id="PS51737"/>
    </source>
</evidence>